<dbReference type="PANTHER" id="PTHR31956">
    <property type="entry name" value="NON-SPECIFIC PHOSPHOLIPASE C4-RELATED"/>
    <property type="match status" value="1"/>
</dbReference>
<evidence type="ECO:0000256" key="1">
    <source>
        <dbReference type="ARBA" id="ARBA00022801"/>
    </source>
</evidence>
<keyword evidence="1" id="KW-0378">Hydrolase</keyword>
<feature type="signal peptide" evidence="2">
    <location>
        <begin position="1"/>
        <end position="26"/>
    </location>
</feature>
<dbReference type="Gene3D" id="3.40.720.10">
    <property type="entry name" value="Alkaline Phosphatase, subunit A"/>
    <property type="match status" value="1"/>
</dbReference>
<name>A0A1U9USB9_CUPNE</name>
<feature type="chain" id="PRO_5012956727" evidence="2">
    <location>
        <begin position="27"/>
        <end position="434"/>
    </location>
</feature>
<proteinExistence type="predicted"/>
<dbReference type="KEGG" id="cuh:BJN34_17040"/>
<protein>
    <submittedName>
        <fullName evidence="3">Phosphoesterase</fullName>
    </submittedName>
</protein>
<dbReference type="GO" id="GO:0009395">
    <property type="term" value="P:phospholipid catabolic process"/>
    <property type="evidence" value="ECO:0007669"/>
    <property type="project" value="TreeGrafter"/>
</dbReference>
<dbReference type="Proteomes" id="UP000189627">
    <property type="component" value="Chromosome 1"/>
</dbReference>
<accession>A0A1U9USB9</accession>
<dbReference type="Pfam" id="PF04185">
    <property type="entry name" value="Phosphoesterase"/>
    <property type="match status" value="1"/>
</dbReference>
<dbReference type="RefSeq" id="WP_078197888.1">
    <property type="nucleotide sequence ID" value="NZ_CP017757.2"/>
</dbReference>
<keyword evidence="2" id="KW-0732">Signal</keyword>
<evidence type="ECO:0000313" key="3">
    <source>
        <dbReference type="EMBL" id="AQV95588.1"/>
    </source>
</evidence>
<dbReference type="InterPro" id="IPR007312">
    <property type="entry name" value="Phosphoesterase"/>
</dbReference>
<dbReference type="EMBL" id="CP017757">
    <property type="protein sequence ID" value="AQV95588.1"/>
    <property type="molecule type" value="Genomic_DNA"/>
</dbReference>
<gene>
    <name evidence="3" type="ORF">BJN34_17040</name>
</gene>
<dbReference type="PROSITE" id="PS51257">
    <property type="entry name" value="PROKAR_LIPOPROTEIN"/>
    <property type="match status" value="1"/>
</dbReference>
<dbReference type="AlphaFoldDB" id="A0A1U9USB9"/>
<dbReference type="InterPro" id="IPR017850">
    <property type="entry name" value="Alkaline_phosphatase_core_sf"/>
</dbReference>
<organism evidence="3 4">
    <name type="scientific">Cupriavidus necator</name>
    <name type="common">Alcaligenes eutrophus</name>
    <name type="synonym">Ralstonia eutropha</name>
    <dbReference type="NCBI Taxonomy" id="106590"/>
    <lineage>
        <taxon>Bacteria</taxon>
        <taxon>Pseudomonadati</taxon>
        <taxon>Pseudomonadota</taxon>
        <taxon>Betaproteobacteria</taxon>
        <taxon>Burkholderiales</taxon>
        <taxon>Burkholderiaceae</taxon>
        <taxon>Cupriavidus</taxon>
    </lineage>
</organism>
<reference evidence="4" key="1">
    <citation type="submission" date="2017-02" db="EMBL/GenBank/DDBJ databases">
        <title>Complete genome sequence of Cupriavidus necator strain NH9, a 3-chlorobenzoate degrader.</title>
        <authorList>
            <person name="Moriuchi R."/>
            <person name="Dohra H."/>
            <person name="Ogawa N."/>
        </authorList>
    </citation>
    <scope>NUCLEOTIDE SEQUENCE [LARGE SCALE GENOMIC DNA]</scope>
    <source>
        <strain evidence="4">NH9</strain>
    </source>
</reference>
<evidence type="ECO:0000256" key="2">
    <source>
        <dbReference type="SAM" id="SignalP"/>
    </source>
</evidence>
<sequence length="434" mass="46333">MLFKSRYPSGGLGRAACALISCVTLAGALSACNSTGDSSPATMQSAKHVFVLTMENKNYNDTFGSSTQDPDLQAMAKQGALLTQYFGTGHVSLDNYIAMMSGQPSTKETQSDCFQGFNDVVADGSDAGNPKVLKTKNGMGCVYPKEVKTFVNQLDDLGLTWKGYMGDMGNDPTRESATCGHPKIGAIDNTQSAQAPTADVPKGDQYATRHNPFVYFHSIIDNQSYCDSHVVNLDANLEKDLKSVDTTPNFVFITPNLCDDGHDGDGTGAKPCVNGDKGGLFSINAFLKKWIAMIQASPAYQKDGLIIINFDESADIVPAGSTTTNGVTTVTLNLPGDSCCGQQVGPNVTRPDDAILTVSPSLQYKLHHQGVGGDRVGAVMLSKFIKPGTVSNTPYNHYSLLKSLENIFQTNGYLGYADDKNLAAFGTDIFTNLQ</sequence>
<dbReference type="PANTHER" id="PTHR31956:SF8">
    <property type="entry name" value="ACID PHOSPHATASE PHOA (AFU_ORTHOLOGUE AFUA_1G03570)"/>
    <property type="match status" value="1"/>
</dbReference>
<dbReference type="OrthoDB" id="9770871at2"/>
<dbReference type="GO" id="GO:0016788">
    <property type="term" value="F:hydrolase activity, acting on ester bonds"/>
    <property type="evidence" value="ECO:0007669"/>
    <property type="project" value="InterPro"/>
</dbReference>
<evidence type="ECO:0000313" key="4">
    <source>
        <dbReference type="Proteomes" id="UP000189627"/>
    </source>
</evidence>